<protein>
    <submittedName>
        <fullName evidence="1">Uncharacterized protein</fullName>
    </submittedName>
</protein>
<evidence type="ECO:0000313" key="1">
    <source>
        <dbReference type="EMBL" id="KAF0897258.1"/>
    </source>
</evidence>
<reference evidence="1 2" key="1">
    <citation type="submission" date="2019-11" db="EMBL/GenBank/DDBJ databases">
        <title>Whole genome sequence of Oryza granulata.</title>
        <authorList>
            <person name="Li W."/>
        </authorList>
    </citation>
    <scope>NUCLEOTIDE SEQUENCE [LARGE SCALE GENOMIC DNA]</scope>
    <source>
        <strain evidence="2">cv. Menghai</strain>
        <tissue evidence="1">Leaf</tissue>
    </source>
</reference>
<dbReference type="EMBL" id="SPHZ02000010">
    <property type="protein sequence ID" value="KAF0897258.1"/>
    <property type="molecule type" value="Genomic_DNA"/>
</dbReference>
<dbReference type="AlphaFoldDB" id="A0A6G1C9T0"/>
<organism evidence="1 2">
    <name type="scientific">Oryza meyeriana var. granulata</name>
    <dbReference type="NCBI Taxonomy" id="110450"/>
    <lineage>
        <taxon>Eukaryota</taxon>
        <taxon>Viridiplantae</taxon>
        <taxon>Streptophyta</taxon>
        <taxon>Embryophyta</taxon>
        <taxon>Tracheophyta</taxon>
        <taxon>Spermatophyta</taxon>
        <taxon>Magnoliopsida</taxon>
        <taxon>Liliopsida</taxon>
        <taxon>Poales</taxon>
        <taxon>Poaceae</taxon>
        <taxon>BOP clade</taxon>
        <taxon>Oryzoideae</taxon>
        <taxon>Oryzeae</taxon>
        <taxon>Oryzinae</taxon>
        <taxon>Oryza</taxon>
        <taxon>Oryza meyeriana</taxon>
    </lineage>
</organism>
<evidence type="ECO:0000313" key="2">
    <source>
        <dbReference type="Proteomes" id="UP000479710"/>
    </source>
</evidence>
<keyword evidence="2" id="KW-1185">Reference proteome</keyword>
<proteinExistence type="predicted"/>
<name>A0A6G1C9T0_9ORYZ</name>
<comment type="caution">
    <text evidence="1">The sequence shown here is derived from an EMBL/GenBank/DDBJ whole genome shotgun (WGS) entry which is preliminary data.</text>
</comment>
<gene>
    <name evidence="1" type="ORF">E2562_034726</name>
</gene>
<accession>A0A6G1C9T0</accession>
<dbReference type="Proteomes" id="UP000479710">
    <property type="component" value="Unassembled WGS sequence"/>
</dbReference>
<sequence length="70" mass="8000">MVAKEIQLTSQRREETFLRYVVRFASLKLDGEPHASLSQDVDACSRASAARQAVVRGQHIARPHLNRDRR</sequence>